<keyword evidence="4" id="KW-1185">Reference proteome</keyword>
<dbReference type="EMBL" id="JBHSDP010000009">
    <property type="protein sequence ID" value="MFC4327889.1"/>
    <property type="molecule type" value="Genomic_DNA"/>
</dbReference>
<evidence type="ECO:0000256" key="1">
    <source>
        <dbReference type="SAM" id="MobiDB-lite"/>
    </source>
</evidence>
<dbReference type="Proteomes" id="UP001595824">
    <property type="component" value="Unassembled WGS sequence"/>
</dbReference>
<name>A0ABV8TBK0_9ACTN</name>
<dbReference type="Gene3D" id="3.40.50.1820">
    <property type="entry name" value="alpha/beta hydrolase"/>
    <property type="match status" value="1"/>
</dbReference>
<accession>A0ABV8TBK0</accession>
<dbReference type="InterPro" id="IPR000073">
    <property type="entry name" value="AB_hydrolase_1"/>
</dbReference>
<organism evidence="3 4">
    <name type="scientific">Streptomyces andamanensis</name>
    <dbReference type="NCBI Taxonomy" id="1565035"/>
    <lineage>
        <taxon>Bacteria</taxon>
        <taxon>Bacillati</taxon>
        <taxon>Actinomycetota</taxon>
        <taxon>Actinomycetes</taxon>
        <taxon>Kitasatosporales</taxon>
        <taxon>Streptomycetaceae</taxon>
        <taxon>Streptomyces</taxon>
    </lineage>
</organism>
<comment type="caution">
    <text evidence="3">The sequence shown here is derived from an EMBL/GenBank/DDBJ whole genome shotgun (WGS) entry which is preliminary data.</text>
</comment>
<dbReference type="RefSeq" id="WP_381737871.1">
    <property type="nucleotide sequence ID" value="NZ_JBHSDP010000009.1"/>
</dbReference>
<sequence>MTRAPERLSGNATAGGHMVAGTFDTEAATDDWGRPPDPRRPCPVVLVHGTLGDRQYVWREAAPALKAAGHRVFRLNYGELPTLPRLYGLGDIRLSARELAAFVDRVLADTGADKVDLVGHSQGGMIPHYYLKFLGGADKVRRVVGIAPSSHGVTVEGLTALVRQAIGVRDIVEEELLFRVSPAFVQLLHDSEFVRELTSTGDTVPGVRYTVIWSTRDEVVQPPTSQRLTPSEPGHEVTNLCLQELSPDSRTTHMAMPYDPVVLRETLRALDG</sequence>
<feature type="region of interest" description="Disordered" evidence="1">
    <location>
        <begin position="1"/>
        <end position="20"/>
    </location>
</feature>
<dbReference type="PANTHER" id="PTHR37574:SF1">
    <property type="entry name" value="LIPASE B"/>
    <property type="match status" value="1"/>
</dbReference>
<evidence type="ECO:0000313" key="4">
    <source>
        <dbReference type="Proteomes" id="UP001595824"/>
    </source>
</evidence>
<dbReference type="Pfam" id="PF00561">
    <property type="entry name" value="Abhydrolase_1"/>
    <property type="match status" value="1"/>
</dbReference>
<dbReference type="InterPro" id="IPR029058">
    <property type="entry name" value="AB_hydrolase_fold"/>
</dbReference>
<dbReference type="InterPro" id="IPR053228">
    <property type="entry name" value="Stereospecific_Lipase"/>
</dbReference>
<gene>
    <name evidence="3" type="ORF">ACFPC0_08605</name>
</gene>
<protein>
    <submittedName>
        <fullName evidence="3">Esterase/lipase family protein</fullName>
    </submittedName>
</protein>
<reference evidence="4" key="1">
    <citation type="journal article" date="2019" name="Int. J. Syst. Evol. Microbiol.">
        <title>The Global Catalogue of Microorganisms (GCM) 10K type strain sequencing project: providing services to taxonomists for standard genome sequencing and annotation.</title>
        <authorList>
            <consortium name="The Broad Institute Genomics Platform"/>
            <consortium name="The Broad Institute Genome Sequencing Center for Infectious Disease"/>
            <person name="Wu L."/>
            <person name="Ma J."/>
        </authorList>
    </citation>
    <scope>NUCLEOTIDE SEQUENCE [LARGE SCALE GENOMIC DNA]</scope>
    <source>
        <strain evidence="4">PCU 347</strain>
    </source>
</reference>
<proteinExistence type="predicted"/>
<evidence type="ECO:0000313" key="3">
    <source>
        <dbReference type="EMBL" id="MFC4327889.1"/>
    </source>
</evidence>
<evidence type="ECO:0000259" key="2">
    <source>
        <dbReference type="Pfam" id="PF00561"/>
    </source>
</evidence>
<dbReference type="PANTHER" id="PTHR37574">
    <property type="entry name" value="LIPASE B"/>
    <property type="match status" value="1"/>
</dbReference>
<feature type="domain" description="AB hydrolase-1" evidence="2">
    <location>
        <begin position="43"/>
        <end position="149"/>
    </location>
</feature>
<dbReference type="SUPFAM" id="SSF53474">
    <property type="entry name" value="alpha/beta-Hydrolases"/>
    <property type="match status" value="1"/>
</dbReference>